<name>A0A7M5X068_9CNID</name>
<dbReference type="GO" id="GO:0005634">
    <property type="term" value="C:nucleus"/>
    <property type="evidence" value="ECO:0007669"/>
    <property type="project" value="TreeGrafter"/>
</dbReference>
<dbReference type="InterPro" id="IPR008614">
    <property type="entry name" value="FIBP"/>
</dbReference>
<reference evidence="1" key="1">
    <citation type="submission" date="2021-01" db="UniProtKB">
        <authorList>
            <consortium name="EnsemblMetazoa"/>
        </authorList>
    </citation>
    <scope>IDENTIFICATION</scope>
</reference>
<proteinExistence type="predicted"/>
<protein>
    <recommendedName>
        <fullName evidence="3">Acidic fibroblast growth factor intracellular-binding protein</fullName>
    </recommendedName>
</protein>
<dbReference type="EnsemblMetazoa" id="CLYHEMT015701.1">
    <property type="protein sequence ID" value="CLYHEMP015701.1"/>
    <property type="gene ID" value="CLYHEMG015701"/>
</dbReference>
<dbReference type="OrthoDB" id="16955at2759"/>
<evidence type="ECO:0008006" key="3">
    <source>
        <dbReference type="Google" id="ProtNLM"/>
    </source>
</evidence>
<dbReference type="Pfam" id="PF05427">
    <property type="entry name" value="FIBP"/>
    <property type="match status" value="1"/>
</dbReference>
<dbReference type="AlphaFoldDB" id="A0A7M5X068"/>
<dbReference type="GeneID" id="136806673"/>
<evidence type="ECO:0000313" key="2">
    <source>
        <dbReference type="Proteomes" id="UP000594262"/>
    </source>
</evidence>
<organism evidence="1 2">
    <name type="scientific">Clytia hemisphaerica</name>
    <dbReference type="NCBI Taxonomy" id="252671"/>
    <lineage>
        <taxon>Eukaryota</taxon>
        <taxon>Metazoa</taxon>
        <taxon>Cnidaria</taxon>
        <taxon>Hydrozoa</taxon>
        <taxon>Hydroidolina</taxon>
        <taxon>Leptothecata</taxon>
        <taxon>Obeliida</taxon>
        <taxon>Clytiidae</taxon>
        <taxon>Clytia</taxon>
    </lineage>
</organism>
<dbReference type="RefSeq" id="XP_066919358.1">
    <property type="nucleotide sequence ID" value="XM_067063257.1"/>
</dbReference>
<sequence length="371" mass="43923">MDDFSICFSDPMTIDMDLFSMWTNGHTRQEASKRFASLVPTSVTDIPFNLLQLEVAEQYTLFNYLERFLQSPPLLNSPITSSISPEQKESLLEHYYAFNKDVMREILGKKMSAKLRKDMEDVSEKTGVALHSCRRQFDNVKNILKTLEDVEDSLLNVLKNQFHFSEALVEKYYPLVFVFLERFEITKKKLNYLNFDDLMICADHILGRWTSGGEGTPQYKNADPDEIDRNFVQDLRDLRNTITEREFQDIHKGYMATRLEKKVTTLHFKKSVDSNFRSISRNLFQLGGSLTHSKDLRDFFIDCVEKLIELMKQLDWSRKEMELFLTMLLESWSDFNTNTTEYNYRQFVKQYDAIFSRYMEVMHKCLMQMYK</sequence>
<accession>A0A7M5X068</accession>
<dbReference type="PANTHER" id="PTHR13223:SF2">
    <property type="entry name" value="ACIDIC FIBROBLAST GROWTH FACTOR INTRACELLULAR-BINDING PROTEIN"/>
    <property type="match status" value="1"/>
</dbReference>
<keyword evidence="2" id="KW-1185">Reference proteome</keyword>
<dbReference type="Proteomes" id="UP000594262">
    <property type="component" value="Unplaced"/>
</dbReference>
<evidence type="ECO:0000313" key="1">
    <source>
        <dbReference type="EnsemblMetazoa" id="CLYHEMP015701.1"/>
    </source>
</evidence>
<dbReference type="PANTHER" id="PTHR13223">
    <property type="entry name" value="ACIDIC FIBROBLAST GROWTH FACTOR INTRACELLULAR BINDING PROTEIN"/>
    <property type="match status" value="1"/>
</dbReference>